<feature type="domain" description="Calponin-homology (CH)" evidence="6">
    <location>
        <begin position="251"/>
        <end position="357"/>
    </location>
</feature>
<reference evidence="7" key="1">
    <citation type="submission" date="2025-08" db="UniProtKB">
        <authorList>
            <consortium name="Ensembl"/>
        </authorList>
    </citation>
    <scope>IDENTIFICATION</scope>
</reference>
<dbReference type="Pfam" id="PF12510">
    <property type="entry name" value="Smoothelin"/>
    <property type="match status" value="1"/>
</dbReference>
<evidence type="ECO:0000313" key="8">
    <source>
        <dbReference type="Proteomes" id="UP000694383"/>
    </source>
</evidence>
<comment type="similarity">
    <text evidence="3">Belongs to the smoothelin family.</text>
</comment>
<dbReference type="Proteomes" id="UP000694383">
    <property type="component" value="Unplaced"/>
</dbReference>
<dbReference type="AlphaFoldDB" id="A0A8C7Z9M4"/>
<dbReference type="Pfam" id="PF00307">
    <property type="entry name" value="CH"/>
    <property type="match status" value="1"/>
</dbReference>
<organism evidence="7 8">
    <name type="scientific">Oryzias sinensis</name>
    <name type="common">Chinese medaka</name>
    <dbReference type="NCBI Taxonomy" id="183150"/>
    <lineage>
        <taxon>Eukaryota</taxon>
        <taxon>Metazoa</taxon>
        <taxon>Chordata</taxon>
        <taxon>Craniata</taxon>
        <taxon>Vertebrata</taxon>
        <taxon>Euteleostomi</taxon>
        <taxon>Actinopterygii</taxon>
        <taxon>Neopterygii</taxon>
        <taxon>Teleostei</taxon>
        <taxon>Neoteleostei</taxon>
        <taxon>Acanthomorphata</taxon>
        <taxon>Ovalentaria</taxon>
        <taxon>Atherinomorphae</taxon>
        <taxon>Beloniformes</taxon>
        <taxon>Adrianichthyidae</taxon>
        <taxon>Oryziinae</taxon>
        <taxon>Oryzias</taxon>
    </lineage>
</organism>
<keyword evidence="2 4" id="KW-0175">Coiled coil</keyword>
<dbReference type="SUPFAM" id="SSF47576">
    <property type="entry name" value="Calponin-homology domain, CH-domain"/>
    <property type="match status" value="1"/>
</dbReference>
<feature type="compositionally biased region" description="Basic and acidic residues" evidence="5">
    <location>
        <begin position="183"/>
        <end position="200"/>
    </location>
</feature>
<dbReference type="Ensembl" id="ENSOSIT00000039974.1">
    <property type="protein sequence ID" value="ENSOSIP00000037922.1"/>
    <property type="gene ID" value="ENSOSIG00000018763.1"/>
</dbReference>
<feature type="region of interest" description="Disordered" evidence="5">
    <location>
        <begin position="21"/>
        <end position="44"/>
    </location>
</feature>
<accession>A0A8C7Z9M4</accession>
<proteinExistence type="inferred from homology"/>
<reference evidence="7" key="2">
    <citation type="submission" date="2025-09" db="UniProtKB">
        <authorList>
            <consortium name="Ensembl"/>
        </authorList>
    </citation>
    <scope>IDENTIFICATION</scope>
</reference>
<evidence type="ECO:0000259" key="6">
    <source>
        <dbReference type="PROSITE" id="PS50021"/>
    </source>
</evidence>
<evidence type="ECO:0000256" key="5">
    <source>
        <dbReference type="SAM" id="MobiDB-lite"/>
    </source>
</evidence>
<evidence type="ECO:0000256" key="4">
    <source>
        <dbReference type="SAM" id="Coils"/>
    </source>
</evidence>
<name>A0A8C7Z9M4_9TELE</name>
<dbReference type="PANTHER" id="PTHR23167:SF52">
    <property type="entry name" value="SMOOTHELIN"/>
    <property type="match status" value="1"/>
</dbReference>
<dbReference type="SMART" id="SM00033">
    <property type="entry name" value="CH"/>
    <property type="match status" value="1"/>
</dbReference>
<dbReference type="PROSITE" id="PS50021">
    <property type="entry name" value="CH"/>
    <property type="match status" value="1"/>
</dbReference>
<dbReference type="Gene3D" id="1.10.418.10">
    <property type="entry name" value="Calponin-like domain"/>
    <property type="match status" value="1"/>
</dbReference>
<evidence type="ECO:0000256" key="2">
    <source>
        <dbReference type="ARBA" id="ARBA00023054"/>
    </source>
</evidence>
<dbReference type="FunFam" id="1.10.418.10:FF:000009">
    <property type="entry name" value="smoothelin isoform X2"/>
    <property type="match status" value="1"/>
</dbReference>
<evidence type="ECO:0000313" key="7">
    <source>
        <dbReference type="Ensembl" id="ENSOSIP00000037922.1"/>
    </source>
</evidence>
<feature type="coiled-coil region" evidence="4">
    <location>
        <begin position="84"/>
        <end position="111"/>
    </location>
</feature>
<dbReference type="PANTHER" id="PTHR23167">
    <property type="entry name" value="CALPONIN HOMOLOGY DOMAIN-CONTAINING PROTEIN DDB_G0272472-RELATED"/>
    <property type="match status" value="1"/>
</dbReference>
<dbReference type="InterPro" id="IPR022189">
    <property type="entry name" value="SMTN"/>
</dbReference>
<protein>
    <submittedName>
        <fullName evidence="7">Smoothelin b</fullName>
    </submittedName>
</protein>
<dbReference type="InterPro" id="IPR001715">
    <property type="entry name" value="CH_dom"/>
</dbReference>
<keyword evidence="8" id="KW-1185">Reference proteome</keyword>
<dbReference type="InterPro" id="IPR050540">
    <property type="entry name" value="F-actin_Monoox_Mical"/>
</dbReference>
<evidence type="ECO:0000256" key="1">
    <source>
        <dbReference type="ARBA" id="ARBA00022553"/>
    </source>
</evidence>
<keyword evidence="1" id="KW-0597">Phosphoprotein</keyword>
<dbReference type="InterPro" id="IPR036872">
    <property type="entry name" value="CH_dom_sf"/>
</dbReference>
<evidence type="ECO:0000256" key="3">
    <source>
        <dbReference type="ARBA" id="ARBA00061655"/>
    </source>
</evidence>
<feature type="region of interest" description="Disordered" evidence="5">
    <location>
        <begin position="183"/>
        <end position="211"/>
    </location>
</feature>
<dbReference type="GeneTree" id="ENSGT00940000154495"/>
<sequence length="368" mass="42076">METEPVVASEPVFSAKPSLQVTRHIPPTPSDPCSQVKPVESSGKLTEEQLAAIEDEEVLDKMLDQSKDFEERRMIRAALRDLRKKNRDQRLKERETRLQELLQQRDRAQRAHAGPGAGEVVVKKVEKSADGSTISQVTKTNRFTQSGWQVGHHDASQHSLDQMSFWNMLAWLLLSVFDREDDTPSRALERRQAERRKEVARAQTMPKTSAMQARKAMMEKLEKEGSGPFNQVVAKVNRVQRSTSFGVPNANSIKQMLLDWCRAKTRSYEHVDIQNFSSSWSDGMAFCALVHSFFPDAFDYSCLSPSNRRHNFEVAFSAAERLVDCPQLLDVEDMVKMREPDWKCVYTYLQEFYRGLVTKGLVKTKNSS</sequence>